<gene>
    <name evidence="8" type="ORF">DI565_16420</name>
</gene>
<evidence type="ECO:0000256" key="4">
    <source>
        <dbReference type="PIRSR" id="PIRSR000005-1"/>
    </source>
</evidence>
<dbReference type="PANTHER" id="PTHR33751:SF11">
    <property type="entry name" value="BLL4483 PROTEIN"/>
    <property type="match status" value="1"/>
</dbReference>
<dbReference type="SUPFAM" id="SSF46626">
    <property type="entry name" value="Cytochrome c"/>
    <property type="match status" value="2"/>
</dbReference>
<feature type="domain" description="Cytochrome c" evidence="7">
    <location>
        <begin position="123"/>
        <end position="213"/>
    </location>
</feature>
<feature type="domain" description="Cytochrome c" evidence="7">
    <location>
        <begin position="26"/>
        <end position="113"/>
    </location>
</feature>
<name>A0A2W5K8Z4_ANCNO</name>
<evidence type="ECO:0000256" key="2">
    <source>
        <dbReference type="ARBA" id="ARBA00022723"/>
    </source>
</evidence>
<keyword evidence="2 5" id="KW-0479">Metal-binding</keyword>
<accession>A0A2W5K8Z4</accession>
<dbReference type="PIRSF" id="PIRSF000005">
    <property type="entry name" value="Cytochrome_c4"/>
    <property type="match status" value="1"/>
</dbReference>
<organism evidence="8 9">
    <name type="scientific">Ancylobacter novellus</name>
    <name type="common">Thiobacillus novellus</name>
    <dbReference type="NCBI Taxonomy" id="921"/>
    <lineage>
        <taxon>Bacteria</taxon>
        <taxon>Pseudomonadati</taxon>
        <taxon>Pseudomonadota</taxon>
        <taxon>Alphaproteobacteria</taxon>
        <taxon>Hyphomicrobiales</taxon>
        <taxon>Xanthobacteraceae</taxon>
        <taxon>Ancylobacter</taxon>
    </lineage>
</organism>
<feature type="binding site" description="covalent" evidence="4">
    <location>
        <position position="144"/>
    </location>
    <ligand>
        <name>heme c</name>
        <dbReference type="ChEBI" id="CHEBI:61717"/>
        <label>2</label>
    </ligand>
</feature>
<dbReference type="InterPro" id="IPR050597">
    <property type="entry name" value="Cytochrome_c_Oxidase_Subunit"/>
</dbReference>
<dbReference type="InterPro" id="IPR024167">
    <property type="entry name" value="Cytochrome_c4-like"/>
</dbReference>
<dbReference type="InterPro" id="IPR009056">
    <property type="entry name" value="Cyt_c-like_dom"/>
</dbReference>
<feature type="signal peptide" evidence="6">
    <location>
        <begin position="1"/>
        <end position="28"/>
    </location>
</feature>
<dbReference type="GO" id="GO:0009055">
    <property type="term" value="F:electron transfer activity"/>
    <property type="evidence" value="ECO:0007669"/>
    <property type="project" value="InterPro"/>
</dbReference>
<dbReference type="GO" id="GO:0005506">
    <property type="term" value="F:iron ion binding"/>
    <property type="evidence" value="ECO:0007669"/>
    <property type="project" value="InterPro"/>
</dbReference>
<evidence type="ECO:0000256" key="6">
    <source>
        <dbReference type="SAM" id="SignalP"/>
    </source>
</evidence>
<evidence type="ECO:0000259" key="7">
    <source>
        <dbReference type="PROSITE" id="PS51007"/>
    </source>
</evidence>
<evidence type="ECO:0000256" key="5">
    <source>
        <dbReference type="PIRSR" id="PIRSR000005-2"/>
    </source>
</evidence>
<feature type="binding site" description="axial binding residue" evidence="5">
    <location>
        <position position="90"/>
    </location>
    <ligand>
        <name>heme c</name>
        <dbReference type="ChEBI" id="CHEBI:61717"/>
        <label>1</label>
    </ligand>
    <ligandPart>
        <name>Fe</name>
        <dbReference type="ChEBI" id="CHEBI:18248"/>
    </ligandPart>
</feature>
<evidence type="ECO:0000313" key="9">
    <source>
        <dbReference type="Proteomes" id="UP000249577"/>
    </source>
</evidence>
<sequence length="222" mass="22822">MFMSGGRKMPARFSFVIVVVLAVTPAQADMGADLVARGNAHGAIACGACHGATGAGNPQLGYPRLSGMPAKYTVRQLDAFAEGSREHPTMAGIAKALSPDERRAVAAYFETAQAPEAAHSGGGDLSRGGSLARDGDWSKGLPACGQCHGADGGGVSPDFPPLAGQSESYLKAQLEAWRQGKRIDDPLHLMTAVATKLADEDVAAVAAYYAGLSPNGAGEVRR</sequence>
<reference evidence="8 9" key="1">
    <citation type="submission" date="2017-08" db="EMBL/GenBank/DDBJ databases">
        <title>Infants hospitalized years apart are colonized by the same room-sourced microbial strains.</title>
        <authorList>
            <person name="Brooks B."/>
            <person name="Olm M.R."/>
            <person name="Firek B.A."/>
            <person name="Baker R."/>
            <person name="Thomas B.C."/>
            <person name="Morowitz M.J."/>
            <person name="Banfield J.F."/>
        </authorList>
    </citation>
    <scope>NUCLEOTIDE SEQUENCE [LARGE SCALE GENOMIC DNA]</scope>
    <source>
        <strain evidence="8">S2_005_003_R2_43</strain>
    </source>
</reference>
<evidence type="ECO:0000256" key="3">
    <source>
        <dbReference type="ARBA" id="ARBA00023004"/>
    </source>
</evidence>
<keyword evidence="6" id="KW-0732">Signal</keyword>
<feature type="binding site" description="axial binding residue" evidence="5">
    <location>
        <position position="190"/>
    </location>
    <ligand>
        <name>heme c</name>
        <dbReference type="ChEBI" id="CHEBI:61717"/>
        <label>2</label>
    </ligand>
    <ligandPart>
        <name>Fe</name>
        <dbReference type="ChEBI" id="CHEBI:18248"/>
    </ligandPart>
</feature>
<feature type="binding site" description="axial binding residue" evidence="5">
    <location>
        <position position="148"/>
    </location>
    <ligand>
        <name>heme c</name>
        <dbReference type="ChEBI" id="CHEBI:61717"/>
        <label>2</label>
    </ligand>
    <ligandPart>
        <name>Fe</name>
        <dbReference type="ChEBI" id="CHEBI:18248"/>
    </ligandPart>
</feature>
<dbReference type="AlphaFoldDB" id="A0A2W5K8Z4"/>
<dbReference type="PANTHER" id="PTHR33751">
    <property type="entry name" value="CBB3-TYPE CYTOCHROME C OXIDASE SUBUNIT FIXP"/>
    <property type="match status" value="1"/>
</dbReference>
<dbReference type="Proteomes" id="UP000249577">
    <property type="component" value="Unassembled WGS sequence"/>
</dbReference>
<feature type="binding site" description="covalent" evidence="4">
    <location>
        <position position="46"/>
    </location>
    <ligand>
        <name>heme c</name>
        <dbReference type="ChEBI" id="CHEBI:61717"/>
        <label>1</label>
    </ligand>
</feature>
<comment type="PTM">
    <text evidence="4">Binds 2 heme c groups covalently per subunit.</text>
</comment>
<proteinExistence type="predicted"/>
<dbReference type="Gene3D" id="1.10.760.10">
    <property type="entry name" value="Cytochrome c-like domain"/>
    <property type="match status" value="2"/>
</dbReference>
<dbReference type="GO" id="GO:0020037">
    <property type="term" value="F:heme binding"/>
    <property type="evidence" value="ECO:0007669"/>
    <property type="project" value="InterPro"/>
</dbReference>
<dbReference type="Pfam" id="PF00034">
    <property type="entry name" value="Cytochrom_C"/>
    <property type="match status" value="2"/>
</dbReference>
<evidence type="ECO:0000313" key="8">
    <source>
        <dbReference type="EMBL" id="PZQ12479.1"/>
    </source>
</evidence>
<comment type="caution">
    <text evidence="8">The sequence shown here is derived from an EMBL/GenBank/DDBJ whole genome shotgun (WGS) entry which is preliminary data.</text>
</comment>
<feature type="chain" id="PRO_5015981236" evidence="6">
    <location>
        <begin position="29"/>
        <end position="222"/>
    </location>
</feature>
<dbReference type="EMBL" id="QFPN01000009">
    <property type="protein sequence ID" value="PZQ12479.1"/>
    <property type="molecule type" value="Genomic_DNA"/>
</dbReference>
<feature type="binding site" description="covalent" evidence="4">
    <location>
        <position position="147"/>
    </location>
    <ligand>
        <name>heme c</name>
        <dbReference type="ChEBI" id="CHEBI:61717"/>
        <label>2</label>
    </ligand>
</feature>
<dbReference type="PROSITE" id="PS51007">
    <property type="entry name" value="CYTC"/>
    <property type="match status" value="2"/>
</dbReference>
<keyword evidence="3 5" id="KW-0408">Iron</keyword>
<dbReference type="InterPro" id="IPR036909">
    <property type="entry name" value="Cyt_c-like_dom_sf"/>
</dbReference>
<keyword evidence="1 4" id="KW-0349">Heme</keyword>
<protein>
    <submittedName>
        <fullName evidence="8">Cytochrome c</fullName>
    </submittedName>
</protein>
<evidence type="ECO:0000256" key="1">
    <source>
        <dbReference type="ARBA" id="ARBA00022617"/>
    </source>
</evidence>
<feature type="binding site" description="covalent" evidence="4">
    <location>
        <position position="49"/>
    </location>
    <ligand>
        <name>heme c</name>
        <dbReference type="ChEBI" id="CHEBI:61717"/>
        <label>1</label>
    </ligand>
</feature>
<feature type="binding site" description="axial binding residue" evidence="5">
    <location>
        <position position="50"/>
    </location>
    <ligand>
        <name>heme c</name>
        <dbReference type="ChEBI" id="CHEBI:61717"/>
        <label>1</label>
    </ligand>
    <ligandPart>
        <name>Fe</name>
        <dbReference type="ChEBI" id="CHEBI:18248"/>
    </ligandPart>
</feature>
<dbReference type="GO" id="GO:0042597">
    <property type="term" value="C:periplasmic space"/>
    <property type="evidence" value="ECO:0007669"/>
    <property type="project" value="InterPro"/>
</dbReference>